<gene>
    <name evidence="1" type="ORF">RD2015_3411</name>
</gene>
<proteinExistence type="predicted"/>
<keyword evidence="2" id="KW-1185">Reference proteome</keyword>
<dbReference type="RefSeq" id="WP_058935919.1">
    <property type="nucleotide sequence ID" value="NZ_CP013729.1"/>
</dbReference>
<organism evidence="1 2">
    <name type="scientific">Roseateles depolymerans</name>
    <dbReference type="NCBI Taxonomy" id="76731"/>
    <lineage>
        <taxon>Bacteria</taxon>
        <taxon>Pseudomonadati</taxon>
        <taxon>Pseudomonadota</taxon>
        <taxon>Betaproteobacteria</taxon>
        <taxon>Burkholderiales</taxon>
        <taxon>Sphaerotilaceae</taxon>
        <taxon>Roseateles</taxon>
    </lineage>
</organism>
<dbReference type="EMBL" id="CP013729">
    <property type="protein sequence ID" value="ALV07868.1"/>
    <property type="molecule type" value="Genomic_DNA"/>
</dbReference>
<dbReference type="AlphaFoldDB" id="A0A0U3MK55"/>
<dbReference type="OrthoDB" id="9156399at2"/>
<evidence type="ECO:0000313" key="2">
    <source>
        <dbReference type="Proteomes" id="UP000060699"/>
    </source>
</evidence>
<dbReference type="Proteomes" id="UP000060699">
    <property type="component" value="Chromosome"/>
</dbReference>
<dbReference type="STRING" id="76731.RD2015_3411"/>
<evidence type="ECO:0000313" key="1">
    <source>
        <dbReference type="EMBL" id="ALV07868.1"/>
    </source>
</evidence>
<reference evidence="1 2" key="1">
    <citation type="submission" date="2015-12" db="EMBL/GenBank/DDBJ databases">
        <title>Complete genome of Roseateles depolymerans KCTC 42856.</title>
        <authorList>
            <person name="Kim K.M."/>
        </authorList>
    </citation>
    <scope>NUCLEOTIDE SEQUENCE [LARGE SCALE GENOMIC DNA]</scope>
    <source>
        <strain evidence="1 2">KCTC 42856</strain>
    </source>
</reference>
<sequence>MTSTSAPRKPVEQLSAQDLEAFPVWEYVYDDGNDDYPDQDETWVTPCAGPIIPANGYSLSVAAAIRLPCGLVYPAVVFCDVAEGWDVNAVGLLTTQGRLLFGNSDSPAEIRRLLKQLGLTQRDVFPLEFATRAPLASTGNPVTGTWTPRKLV</sequence>
<dbReference type="KEGG" id="rdp:RD2015_3411"/>
<name>A0A0U3MK55_9BURK</name>
<protein>
    <submittedName>
        <fullName evidence="1">Uncharacterized protein</fullName>
    </submittedName>
</protein>
<accession>A0A0U3MK55</accession>